<dbReference type="CDD" id="cd00118">
    <property type="entry name" value="LysM"/>
    <property type="match status" value="2"/>
</dbReference>
<dbReference type="InterPro" id="IPR052210">
    <property type="entry name" value="LysM1-like"/>
</dbReference>
<proteinExistence type="predicted"/>
<sequence length="595" mass="65547">MKVTDAIIFGFTKCALGTMLYNGAQKAILSPDLSVACDAAFNTTLDCPENIVQYVTYPIQAVNWNTSWLGDLCAPACSASLEELSTAITRDCGGMFMVDSQNWTFGDYMSHYRYKYDMICLADEDTGDFCLDVESRWNITTMVQAGEATWPSHTNKCYFDISNGHWGYQTDVDGTCLDIFDFWYDKASDQAGLTRMAAADYFVTKPDPIDDDNYGWYEPLEYDEYPLEIQCSSCFLQKFRHGLEDPWGDVWDNITNQVWANMQLNCGWEDVDISPANDYTLHELEDIYVGDNDDPVLTTCPQSLEVTGDLDFTCQEASVYFQVPTAGLVNLNAEGYLDCWKITNTTLCAPLSCSLAIVDIDSNNIHVDHWVARYANFTLTQFYTWNPYLGLPLLANGDAVCAGPPGGIYVPPSAPVPTTTTATATNPTTSDSSSSTTAATTSYVSAPSPTVSGTTPYCYKWYTVQSGDTCDRLLPEYGLTLSEFRALNTYIDTGCSNLWPDYSYCVGGVPQSSSTTSSTSFSTTTTTLSPISTPTPIQSGMVNGCTEFYEAKSGDGCWAIATDHGIAQQTFIDWNPAVGADCIGLWPEYWYCVAI</sequence>
<evidence type="ECO:0000256" key="2">
    <source>
        <dbReference type="ARBA" id="ARBA00023026"/>
    </source>
</evidence>
<keyword evidence="2" id="KW-0843">Virulence</keyword>
<feature type="domain" description="LysM" evidence="4">
    <location>
        <begin position="547"/>
        <end position="593"/>
    </location>
</feature>
<dbReference type="SMART" id="SM00257">
    <property type="entry name" value="LysM"/>
    <property type="match status" value="2"/>
</dbReference>
<dbReference type="Proteomes" id="UP001610446">
    <property type="component" value="Unassembled WGS sequence"/>
</dbReference>
<reference evidence="5 6" key="1">
    <citation type="submission" date="2024-07" db="EMBL/GenBank/DDBJ databases">
        <title>Section-level genome sequencing and comparative genomics of Aspergillus sections Usti and Cavernicolus.</title>
        <authorList>
            <consortium name="Lawrence Berkeley National Laboratory"/>
            <person name="Nybo J.L."/>
            <person name="Vesth T.C."/>
            <person name="Theobald S."/>
            <person name="Frisvad J.C."/>
            <person name="Larsen T.O."/>
            <person name="Kjaerboelling I."/>
            <person name="Rothschild-Mancinelli K."/>
            <person name="Lyhne E.K."/>
            <person name="Kogle M.E."/>
            <person name="Barry K."/>
            <person name="Clum A."/>
            <person name="Na H."/>
            <person name="Ledsgaard L."/>
            <person name="Lin J."/>
            <person name="Lipzen A."/>
            <person name="Kuo A."/>
            <person name="Riley R."/>
            <person name="Mondo S."/>
            <person name="Labutti K."/>
            <person name="Haridas S."/>
            <person name="Pangalinan J."/>
            <person name="Salamov A.A."/>
            <person name="Simmons B.A."/>
            <person name="Magnuson J.K."/>
            <person name="Chen J."/>
            <person name="Drula E."/>
            <person name="Henrissat B."/>
            <person name="Wiebenga A."/>
            <person name="Lubbers R.J."/>
            <person name="Gomes A.C."/>
            <person name="Makela M.R."/>
            <person name="Stajich J."/>
            <person name="Grigoriev I.V."/>
            <person name="Mortensen U.H."/>
            <person name="De Vries R.P."/>
            <person name="Baker S.E."/>
            <person name="Andersen M.R."/>
        </authorList>
    </citation>
    <scope>NUCLEOTIDE SEQUENCE [LARGE SCALE GENOMIC DNA]</scope>
    <source>
        <strain evidence="5 6">CBS 123904</strain>
    </source>
</reference>
<organism evidence="5 6">
    <name type="scientific">Aspergillus pseudoustus</name>
    <dbReference type="NCBI Taxonomy" id="1810923"/>
    <lineage>
        <taxon>Eukaryota</taxon>
        <taxon>Fungi</taxon>
        <taxon>Dikarya</taxon>
        <taxon>Ascomycota</taxon>
        <taxon>Pezizomycotina</taxon>
        <taxon>Eurotiomycetes</taxon>
        <taxon>Eurotiomycetidae</taxon>
        <taxon>Eurotiales</taxon>
        <taxon>Aspergillaceae</taxon>
        <taxon>Aspergillus</taxon>
        <taxon>Aspergillus subgen. Nidulantes</taxon>
    </lineage>
</organism>
<evidence type="ECO:0000313" key="5">
    <source>
        <dbReference type="EMBL" id="KAL2837234.1"/>
    </source>
</evidence>
<name>A0ABR4JB01_9EURO</name>
<feature type="region of interest" description="Disordered" evidence="3">
    <location>
        <begin position="418"/>
        <end position="440"/>
    </location>
</feature>
<dbReference type="EMBL" id="JBFXLU010000164">
    <property type="protein sequence ID" value="KAL2837234.1"/>
    <property type="molecule type" value="Genomic_DNA"/>
</dbReference>
<comment type="caution">
    <text evidence="5">The sequence shown here is derived from an EMBL/GenBank/DDBJ whole genome shotgun (WGS) entry which is preliminary data.</text>
</comment>
<dbReference type="SUPFAM" id="SSF54106">
    <property type="entry name" value="LysM domain"/>
    <property type="match status" value="2"/>
</dbReference>
<evidence type="ECO:0000313" key="6">
    <source>
        <dbReference type="Proteomes" id="UP001610446"/>
    </source>
</evidence>
<accession>A0ABR4JB01</accession>
<evidence type="ECO:0000256" key="1">
    <source>
        <dbReference type="ARBA" id="ARBA00022669"/>
    </source>
</evidence>
<dbReference type="PROSITE" id="PS51782">
    <property type="entry name" value="LYSM"/>
    <property type="match status" value="2"/>
</dbReference>
<dbReference type="PANTHER" id="PTHR34997:SF1">
    <property type="entry name" value="PEPTIDOGLYCAN-BINDING LYSIN DOMAIN"/>
    <property type="match status" value="1"/>
</dbReference>
<dbReference type="InterPro" id="IPR036779">
    <property type="entry name" value="LysM_dom_sf"/>
</dbReference>
<dbReference type="PANTHER" id="PTHR34997">
    <property type="entry name" value="AM15"/>
    <property type="match status" value="1"/>
</dbReference>
<protein>
    <recommendedName>
        <fullName evidence="4">LysM domain-containing protein</fullName>
    </recommendedName>
</protein>
<dbReference type="Pfam" id="PF01476">
    <property type="entry name" value="LysM"/>
    <property type="match status" value="2"/>
</dbReference>
<dbReference type="InterPro" id="IPR018392">
    <property type="entry name" value="LysM"/>
</dbReference>
<gene>
    <name evidence="5" type="ORF">BJY01DRAFT_251556</name>
</gene>
<dbReference type="Gene3D" id="3.10.350.10">
    <property type="entry name" value="LysM domain"/>
    <property type="match status" value="2"/>
</dbReference>
<keyword evidence="6" id="KW-1185">Reference proteome</keyword>
<evidence type="ECO:0000259" key="4">
    <source>
        <dbReference type="PROSITE" id="PS51782"/>
    </source>
</evidence>
<evidence type="ECO:0000256" key="3">
    <source>
        <dbReference type="SAM" id="MobiDB-lite"/>
    </source>
</evidence>
<keyword evidence="1" id="KW-0147">Chitin-binding</keyword>
<feature type="domain" description="LysM" evidence="4">
    <location>
        <begin position="460"/>
        <end position="506"/>
    </location>
</feature>